<dbReference type="InterPro" id="IPR036525">
    <property type="entry name" value="Tubulin/FtsZ_GTPase_sf"/>
</dbReference>
<evidence type="ECO:0008006" key="10">
    <source>
        <dbReference type="Google" id="ProtNLM"/>
    </source>
</evidence>
<evidence type="ECO:0000313" key="9">
    <source>
        <dbReference type="Proteomes" id="UP000028045"/>
    </source>
</evidence>
<name>A0A084AG87_STACB</name>
<accession>A0A084AG87</accession>
<evidence type="ECO:0000256" key="1">
    <source>
        <dbReference type="ARBA" id="ARBA00003757"/>
    </source>
</evidence>
<comment type="subcellular location">
    <subcellularLocation>
        <location evidence="2">Mitochondrion</location>
    </subcellularLocation>
</comment>
<proteinExistence type="inferred from homology"/>
<dbReference type="EMBL" id="KL648743">
    <property type="protein sequence ID" value="KEY64316.1"/>
    <property type="molecule type" value="Genomic_DNA"/>
</dbReference>
<dbReference type="AlphaFoldDB" id="A0A084AG87"/>
<reference evidence="8 9" key="1">
    <citation type="journal article" date="2014" name="BMC Genomics">
        <title>Comparative genome sequencing reveals chemotype-specific gene clusters in the toxigenic black mold Stachybotrys.</title>
        <authorList>
            <person name="Semeiks J."/>
            <person name="Borek D."/>
            <person name="Otwinowski Z."/>
            <person name="Grishin N.V."/>
        </authorList>
    </citation>
    <scope>NUCLEOTIDE SEQUENCE [LARGE SCALE GENOMIC DNA]</scope>
    <source>
        <strain evidence="9">CBS 109288 / IBT 7711</strain>
    </source>
</reference>
<gene>
    <name evidence="8" type="ORF">S7711_06360</name>
</gene>
<evidence type="ECO:0000256" key="3">
    <source>
        <dbReference type="ARBA" id="ARBA00008507"/>
    </source>
</evidence>
<dbReference type="CDD" id="cd06060">
    <property type="entry name" value="misato"/>
    <property type="match status" value="1"/>
</dbReference>
<evidence type="ECO:0000259" key="7">
    <source>
        <dbReference type="Pfam" id="PF14881"/>
    </source>
</evidence>
<keyword evidence="9" id="KW-1185">Reference proteome</keyword>
<sequence>MREIITLQLGNLSNYVATHFWNAQESYFTYSDKDRTFVDHNIHWRAGLGSDGSETFLPRTVVYDLKGGFGTLRKINALYEDEGKVAADAIWSGPSAVHKHEPLAPSAYQQSLELGSAPAPLTKSTVRYWSDFSRAYLHPKSLVQLYDFELNSTVMPFERFGMGTELFQTLDKEHDIVDRDWRPFVEECDQMQGMQVFTTTDDAWGGFASSYIEALRDEYPKSCLWVWGLQSPLLGAPSDKRQLRLVNTAFGLARIREQASMIVPLSVPEGDMPNGVTLDPSSPWYTSALMATAVESATLPSRLAQGASQQPGSLQEIADNLNSAGNHTLASMSMSVGRSAREKSEDSLDISLSQLGHLRTARKDRNPRVFGHVFTYRGQETADSQETEDPRSRNPRRVIGNTIVQRFTTELQYPLLDSQPPIYADTPDATSLDVWTRLSTDDSMVAQMKALKSQVAWSVGLDEREALANDLAEIADAYQDEWSGGSDDDDDDL</sequence>
<dbReference type="PANTHER" id="PTHR13391">
    <property type="entry name" value="MITOCHONDRIAL DISTRIBUTION REGULATOR MISATO"/>
    <property type="match status" value="1"/>
</dbReference>
<dbReference type="InterPro" id="IPR029209">
    <property type="entry name" value="DML1/Misato_tubulin"/>
</dbReference>
<keyword evidence="4" id="KW-0496">Mitochondrion</keyword>
<dbReference type="Proteomes" id="UP000028045">
    <property type="component" value="Unassembled WGS sequence"/>
</dbReference>
<feature type="region of interest" description="Disordered" evidence="5">
    <location>
        <begin position="376"/>
        <end position="397"/>
    </location>
</feature>
<comment type="function">
    <text evidence="1">Involved in the partitioning of the mitochondrial organelle and mitochondrial DNA (mtDNA) inheritance.</text>
</comment>
<evidence type="ECO:0000259" key="6">
    <source>
        <dbReference type="Pfam" id="PF10644"/>
    </source>
</evidence>
<evidence type="ECO:0000256" key="4">
    <source>
        <dbReference type="ARBA" id="ARBA00023128"/>
    </source>
</evidence>
<dbReference type="PANTHER" id="PTHR13391:SF0">
    <property type="entry name" value="PROTEIN MISATO HOMOLOG 1"/>
    <property type="match status" value="1"/>
</dbReference>
<evidence type="ECO:0000256" key="5">
    <source>
        <dbReference type="SAM" id="MobiDB-lite"/>
    </source>
</evidence>
<dbReference type="GO" id="GO:0007005">
    <property type="term" value="P:mitochondrion organization"/>
    <property type="evidence" value="ECO:0007669"/>
    <property type="project" value="InterPro"/>
</dbReference>
<dbReference type="HOGENOM" id="CLU_022511_2_0_1"/>
<dbReference type="InterPro" id="IPR019605">
    <property type="entry name" value="Misato_II_tubulin-like"/>
</dbReference>
<feature type="domain" description="Misato Segment II tubulin-like" evidence="6">
    <location>
        <begin position="2"/>
        <end position="113"/>
    </location>
</feature>
<dbReference type="Gene3D" id="3.40.50.1440">
    <property type="entry name" value="Tubulin/FtsZ, GTPase domain"/>
    <property type="match status" value="1"/>
</dbReference>
<organism evidence="8 9">
    <name type="scientific">Stachybotrys chartarum (strain CBS 109288 / IBT 7711)</name>
    <name type="common">Toxic black mold</name>
    <name type="synonym">Stilbospora chartarum</name>
    <dbReference type="NCBI Taxonomy" id="1280523"/>
    <lineage>
        <taxon>Eukaryota</taxon>
        <taxon>Fungi</taxon>
        <taxon>Dikarya</taxon>
        <taxon>Ascomycota</taxon>
        <taxon>Pezizomycotina</taxon>
        <taxon>Sordariomycetes</taxon>
        <taxon>Hypocreomycetidae</taxon>
        <taxon>Hypocreales</taxon>
        <taxon>Stachybotryaceae</taxon>
        <taxon>Stachybotrys</taxon>
    </lineage>
</organism>
<dbReference type="SUPFAM" id="SSF52490">
    <property type="entry name" value="Tubulin nucleotide-binding domain-like"/>
    <property type="match status" value="1"/>
</dbReference>
<dbReference type="OrthoDB" id="271881at2759"/>
<comment type="similarity">
    <text evidence="3">Belongs to the misato family.</text>
</comment>
<evidence type="ECO:0000313" key="8">
    <source>
        <dbReference type="EMBL" id="KEY64316.1"/>
    </source>
</evidence>
<evidence type="ECO:0000256" key="2">
    <source>
        <dbReference type="ARBA" id="ARBA00004173"/>
    </source>
</evidence>
<feature type="domain" description="DML1/Misato tubulin" evidence="7">
    <location>
        <begin position="119"/>
        <end position="303"/>
    </location>
</feature>
<dbReference type="Pfam" id="PF14881">
    <property type="entry name" value="Tubulin_3"/>
    <property type="match status" value="1"/>
</dbReference>
<dbReference type="InterPro" id="IPR049942">
    <property type="entry name" value="DML1/Misato"/>
</dbReference>
<protein>
    <recommendedName>
        <fullName evidence="10">Protein DML1</fullName>
    </recommendedName>
</protein>
<dbReference type="Pfam" id="PF10644">
    <property type="entry name" value="Misat_Tub_SegII"/>
    <property type="match status" value="1"/>
</dbReference>
<dbReference type="GO" id="GO:0005739">
    <property type="term" value="C:mitochondrion"/>
    <property type="evidence" value="ECO:0007669"/>
    <property type="project" value="UniProtKB-SubCell"/>
</dbReference>